<organism evidence="1 2">
    <name type="scientific">Tumebacillus permanentifrigoris</name>
    <dbReference type="NCBI Taxonomy" id="378543"/>
    <lineage>
        <taxon>Bacteria</taxon>
        <taxon>Bacillati</taxon>
        <taxon>Bacillota</taxon>
        <taxon>Bacilli</taxon>
        <taxon>Bacillales</taxon>
        <taxon>Alicyclobacillaceae</taxon>
        <taxon>Tumebacillus</taxon>
    </lineage>
</organism>
<proteinExistence type="predicted"/>
<reference evidence="1 2" key="1">
    <citation type="submission" date="2018-05" db="EMBL/GenBank/DDBJ databases">
        <title>Genomic Encyclopedia of Type Strains, Phase IV (KMG-IV): sequencing the most valuable type-strain genomes for metagenomic binning, comparative biology and taxonomic classification.</title>
        <authorList>
            <person name="Goeker M."/>
        </authorList>
    </citation>
    <scope>NUCLEOTIDE SEQUENCE [LARGE SCALE GENOMIC DNA]</scope>
    <source>
        <strain evidence="1 2">DSM 18773</strain>
    </source>
</reference>
<dbReference type="AlphaFoldDB" id="A0A316D7J6"/>
<comment type="caution">
    <text evidence="1">The sequence shown here is derived from an EMBL/GenBank/DDBJ whole genome shotgun (WGS) entry which is preliminary data.</text>
</comment>
<name>A0A316D7J6_9BACL</name>
<dbReference type="OrthoDB" id="2382225at2"/>
<accession>A0A316D7J6</accession>
<dbReference type="EMBL" id="QGGL01000012">
    <property type="protein sequence ID" value="PWK10245.1"/>
    <property type="molecule type" value="Genomic_DNA"/>
</dbReference>
<dbReference type="Proteomes" id="UP000245634">
    <property type="component" value="Unassembled WGS sequence"/>
</dbReference>
<protein>
    <submittedName>
        <fullName evidence="1">Uncharacterized protein</fullName>
    </submittedName>
</protein>
<gene>
    <name evidence="1" type="ORF">C7459_11266</name>
</gene>
<keyword evidence="2" id="KW-1185">Reference proteome</keyword>
<sequence>MDQRELQQNIEVYVMQQREAGVEIQSVMDVARQLDVPVTMVDRAMRNLSKQGVQGLPYTLATEF</sequence>
<evidence type="ECO:0000313" key="1">
    <source>
        <dbReference type="EMBL" id="PWK10245.1"/>
    </source>
</evidence>
<dbReference type="RefSeq" id="WP_109689981.1">
    <property type="nucleotide sequence ID" value="NZ_QGGL01000012.1"/>
</dbReference>
<evidence type="ECO:0000313" key="2">
    <source>
        <dbReference type="Proteomes" id="UP000245634"/>
    </source>
</evidence>